<gene>
    <name evidence="1" type="ordered locus">ROD_13081</name>
</gene>
<dbReference type="STRING" id="637910.ROD_13081"/>
<protein>
    <submittedName>
        <fullName evidence="1">Uncharacterized protein</fullName>
    </submittedName>
</protein>
<dbReference type="Proteomes" id="UP000001889">
    <property type="component" value="Chromosome"/>
</dbReference>
<reference evidence="1 2" key="1">
    <citation type="journal article" date="2010" name="J. Bacteriol.">
        <title>The Citrobacter rodentium genome sequence reveals convergent evolution with human pathogenic Escherichia coli.</title>
        <authorList>
            <person name="Petty N.K."/>
            <person name="Bulgin R."/>
            <person name="Crepin V.F."/>
            <person name="Cerdeno-Tarraga A.M."/>
            <person name="Schroeder G.N."/>
            <person name="Quail M.A."/>
            <person name="Lennard N."/>
            <person name="Corton C."/>
            <person name="Barron A."/>
            <person name="Clark L."/>
            <person name="Toribio A.L."/>
            <person name="Parkhill J."/>
            <person name="Dougan G."/>
            <person name="Frankel G."/>
            <person name="Thomson N.R."/>
        </authorList>
    </citation>
    <scope>NUCLEOTIDE SEQUENCE [LARGE SCALE GENOMIC DNA]</scope>
    <source>
        <strain evidence="1 2">ICC168</strain>
    </source>
</reference>
<evidence type="ECO:0000313" key="2">
    <source>
        <dbReference type="Proteomes" id="UP000001889"/>
    </source>
</evidence>
<accession>D2TGQ8</accession>
<organism evidence="1 2">
    <name type="scientific">Citrobacter rodentium (strain ICC168)</name>
    <name type="common">Citrobacter freundii biotype 4280</name>
    <dbReference type="NCBI Taxonomy" id="637910"/>
    <lineage>
        <taxon>Bacteria</taxon>
        <taxon>Pseudomonadati</taxon>
        <taxon>Pseudomonadota</taxon>
        <taxon>Gammaproteobacteria</taxon>
        <taxon>Enterobacterales</taxon>
        <taxon>Enterobacteriaceae</taxon>
        <taxon>Citrobacter</taxon>
    </lineage>
</organism>
<sequence length="86" mass="10279">MRCKCRLQTSCQPEEKCINESRKRKINGLKPDDMHFYCIKSEYIYRKEELMDENLKYYAKTKYNSGFVIACEIYRKVLPHCAALCP</sequence>
<dbReference type="EMBL" id="FN543502">
    <property type="protein sequence ID" value="CBG88071.1"/>
    <property type="molecule type" value="Genomic_DNA"/>
</dbReference>
<proteinExistence type="predicted"/>
<evidence type="ECO:0000313" key="1">
    <source>
        <dbReference type="EMBL" id="CBG88071.1"/>
    </source>
</evidence>
<keyword evidence="2" id="KW-1185">Reference proteome</keyword>
<dbReference type="KEGG" id="cro:ROD_13081"/>
<dbReference type="HOGENOM" id="CLU_2492263_0_0_6"/>
<name>D2TGQ8_CITRI</name>
<dbReference type="AlphaFoldDB" id="D2TGQ8"/>